<protein>
    <submittedName>
        <fullName evidence="2">DUF6457 domain-containing protein</fullName>
    </submittedName>
</protein>
<dbReference type="Pfam" id="PF20058">
    <property type="entry name" value="DUF6457"/>
    <property type="match status" value="1"/>
</dbReference>
<dbReference type="Proteomes" id="UP001589862">
    <property type="component" value="Unassembled WGS sequence"/>
</dbReference>
<feature type="domain" description="DUF6457" evidence="1">
    <location>
        <begin position="4"/>
        <end position="89"/>
    </location>
</feature>
<reference evidence="2 3" key="1">
    <citation type="submission" date="2024-09" db="EMBL/GenBank/DDBJ databases">
        <authorList>
            <person name="Sun Q."/>
            <person name="Mori K."/>
        </authorList>
    </citation>
    <scope>NUCLEOTIDE SEQUENCE [LARGE SCALE GENOMIC DNA]</scope>
    <source>
        <strain evidence="2 3">NCAIM B.02604</strain>
    </source>
</reference>
<comment type="caution">
    <text evidence="2">The sequence shown here is derived from an EMBL/GenBank/DDBJ whole genome shotgun (WGS) entry which is preliminary data.</text>
</comment>
<dbReference type="InterPro" id="IPR045598">
    <property type="entry name" value="DUF6457"/>
</dbReference>
<dbReference type="RefSeq" id="WP_377458547.1">
    <property type="nucleotide sequence ID" value="NZ_JBHLUB010000026.1"/>
</dbReference>
<proteinExistence type="predicted"/>
<keyword evidence="3" id="KW-1185">Reference proteome</keyword>
<sequence>MSYPRELDAWAAELLRDLEIPETEVNIDKVLNMSAAVAHGVVRPGAPVSSYILGYVVGVAEATGQAPYELAFDSGLRVIERALARWQEEHPEGQD</sequence>
<gene>
    <name evidence="2" type="ORF">ACFFFR_05510</name>
</gene>
<evidence type="ECO:0000259" key="1">
    <source>
        <dbReference type="Pfam" id="PF20058"/>
    </source>
</evidence>
<dbReference type="EMBL" id="JBHLUB010000026">
    <property type="protein sequence ID" value="MFC0581838.1"/>
    <property type="molecule type" value="Genomic_DNA"/>
</dbReference>
<accession>A0ABV6PAH9</accession>
<name>A0ABV6PAH9_9MICC</name>
<evidence type="ECO:0000313" key="2">
    <source>
        <dbReference type="EMBL" id="MFC0581838.1"/>
    </source>
</evidence>
<organism evidence="2 3">
    <name type="scientific">Micrococcoides hystricis</name>
    <dbReference type="NCBI Taxonomy" id="1572761"/>
    <lineage>
        <taxon>Bacteria</taxon>
        <taxon>Bacillati</taxon>
        <taxon>Actinomycetota</taxon>
        <taxon>Actinomycetes</taxon>
        <taxon>Micrococcales</taxon>
        <taxon>Micrococcaceae</taxon>
        <taxon>Micrococcoides</taxon>
    </lineage>
</organism>
<evidence type="ECO:0000313" key="3">
    <source>
        <dbReference type="Proteomes" id="UP001589862"/>
    </source>
</evidence>